<dbReference type="Proteomes" id="UP001243286">
    <property type="component" value="Unassembled WGS sequence"/>
</dbReference>
<reference evidence="1 2" key="1">
    <citation type="submission" date="2023-04" db="EMBL/GenBank/DDBJ databases">
        <title>Antarctic isolates genomes.</title>
        <authorList>
            <person name="Dimov S.G."/>
        </authorList>
    </citation>
    <scope>NUCLEOTIDE SEQUENCE [LARGE SCALE GENOMIC DNA]</scope>
    <source>
        <strain evidence="1 2">AL19</strain>
    </source>
</reference>
<protein>
    <submittedName>
        <fullName evidence="1">Uncharacterized protein</fullName>
    </submittedName>
</protein>
<keyword evidence="2" id="KW-1185">Reference proteome</keyword>
<proteinExistence type="predicted"/>
<name>A0ABT6R6A3_9BACL</name>
<evidence type="ECO:0000313" key="2">
    <source>
        <dbReference type="Proteomes" id="UP001243286"/>
    </source>
</evidence>
<sequence length="105" mass="12355">MYSSFEHLRSEVSQKLIYEYGGTGYHVDRKGRKISVNFLGNDFLFHVTDFILESNNKVNVIDEIFNWELERVRTHQYESVAIDNVQDLLIRIWTTEKKGSIDLLA</sequence>
<evidence type="ECO:0000313" key="1">
    <source>
        <dbReference type="EMBL" id="MDI3236480.1"/>
    </source>
</evidence>
<organism evidence="1 2">
    <name type="scientific">Exiguobacterium antarcticum</name>
    <dbReference type="NCBI Taxonomy" id="132920"/>
    <lineage>
        <taxon>Bacteria</taxon>
        <taxon>Bacillati</taxon>
        <taxon>Bacillota</taxon>
        <taxon>Bacilli</taxon>
        <taxon>Bacillales</taxon>
        <taxon>Bacillales Family XII. Incertae Sedis</taxon>
        <taxon>Exiguobacterium</taxon>
    </lineage>
</organism>
<accession>A0ABT6R6A3</accession>
<dbReference type="RefSeq" id="WP_282357515.1">
    <property type="nucleotide sequence ID" value="NZ_JASBQV010000044.1"/>
</dbReference>
<gene>
    <name evidence="1" type="ORF">QK289_15820</name>
</gene>
<dbReference type="EMBL" id="JASBQV010000044">
    <property type="protein sequence ID" value="MDI3236480.1"/>
    <property type="molecule type" value="Genomic_DNA"/>
</dbReference>
<comment type="caution">
    <text evidence="1">The sequence shown here is derived from an EMBL/GenBank/DDBJ whole genome shotgun (WGS) entry which is preliminary data.</text>
</comment>